<dbReference type="InterPro" id="IPR036388">
    <property type="entry name" value="WH-like_DNA-bd_sf"/>
</dbReference>
<protein>
    <recommendedName>
        <fullName evidence="3">UPF0122 protein INF28_07395</fullName>
    </recommendedName>
</protein>
<evidence type="ECO:0000256" key="1">
    <source>
        <dbReference type="ARBA" id="ARBA00008720"/>
    </source>
</evidence>
<sequence length="130" mass="15252">MKEPLAAEHMDKNVEICLLFSFYRNMLTDRQAECVDLYYNEDLSLSEISEHLGITRQGIRDNIKRAEHSLLDVEGRLGLAQRFLQIKKKLAYIDELIRDIEQSPNVRYLSDDIKRKINEILTIVSQINEE</sequence>
<accession>A0A9D5R8R9</accession>
<dbReference type="InterPro" id="IPR054831">
    <property type="entry name" value="UPF0122_fam_protein"/>
</dbReference>
<dbReference type="InterPro" id="IPR013324">
    <property type="entry name" value="RNA_pol_sigma_r3/r4-like"/>
</dbReference>
<proteinExistence type="inferred from homology"/>
<dbReference type="PANTHER" id="PTHR40083:SF1">
    <property type="entry name" value="UPF0122 PROTEIN YLXM"/>
    <property type="match status" value="1"/>
</dbReference>
<dbReference type="Gene3D" id="1.10.10.10">
    <property type="entry name" value="Winged helix-like DNA-binding domain superfamily/Winged helix DNA-binding domain"/>
    <property type="match status" value="1"/>
</dbReference>
<dbReference type="EMBL" id="JADCKB010000013">
    <property type="protein sequence ID" value="MBE5040285.1"/>
    <property type="molecule type" value="Genomic_DNA"/>
</dbReference>
<evidence type="ECO:0000256" key="2">
    <source>
        <dbReference type="ARBA" id="ARBA00024764"/>
    </source>
</evidence>
<dbReference type="SUPFAM" id="SSF88659">
    <property type="entry name" value="Sigma3 and sigma4 domains of RNA polymerase sigma factors"/>
    <property type="match status" value="1"/>
</dbReference>
<keyword evidence="5" id="KW-1185">Reference proteome</keyword>
<evidence type="ECO:0000313" key="5">
    <source>
        <dbReference type="Proteomes" id="UP000806542"/>
    </source>
</evidence>
<dbReference type="AlphaFoldDB" id="A0A9D5R8R9"/>
<evidence type="ECO:0000256" key="3">
    <source>
        <dbReference type="HAMAP-Rule" id="MF_00245"/>
    </source>
</evidence>
<comment type="function">
    <text evidence="2 3">Might take part in the signal recognition particle (SRP) pathway. This is inferred from the conservation of its genetic proximity to ftsY/ffh. May be a regulatory protein.</text>
</comment>
<dbReference type="Pfam" id="PF04297">
    <property type="entry name" value="UPF0122"/>
    <property type="match status" value="1"/>
</dbReference>
<dbReference type="NCBIfam" id="NF045758">
    <property type="entry name" value="YlxM"/>
    <property type="match status" value="1"/>
</dbReference>
<comment type="caution">
    <text evidence="4">The sequence shown here is derived from an EMBL/GenBank/DDBJ whole genome shotgun (WGS) entry which is preliminary data.</text>
</comment>
<dbReference type="Proteomes" id="UP000806542">
    <property type="component" value="Unassembled WGS sequence"/>
</dbReference>
<name>A0A9D5R8R9_9FIRM</name>
<dbReference type="InterPro" id="IPR007394">
    <property type="entry name" value="UPF0122"/>
</dbReference>
<reference evidence="4" key="1">
    <citation type="submission" date="2020-10" db="EMBL/GenBank/DDBJ databases">
        <title>ChiBAC.</title>
        <authorList>
            <person name="Zenner C."/>
            <person name="Hitch T.C.A."/>
            <person name="Clavel T."/>
        </authorList>
    </citation>
    <scope>NUCLEOTIDE SEQUENCE</scope>
    <source>
        <strain evidence="4">DSM 107454</strain>
    </source>
</reference>
<gene>
    <name evidence="4" type="ORF">INF28_07395</name>
</gene>
<comment type="similarity">
    <text evidence="1 3">Belongs to the UPF0122 family.</text>
</comment>
<dbReference type="RefSeq" id="WP_226392836.1">
    <property type="nucleotide sequence ID" value="NZ_JADCKB010000013.1"/>
</dbReference>
<organism evidence="4 5">
    <name type="scientific">Ructibacterium gallinarum</name>
    <dbReference type="NCBI Taxonomy" id="2779355"/>
    <lineage>
        <taxon>Bacteria</taxon>
        <taxon>Bacillati</taxon>
        <taxon>Bacillota</taxon>
        <taxon>Clostridia</taxon>
        <taxon>Eubacteriales</taxon>
        <taxon>Oscillospiraceae</taxon>
        <taxon>Ructibacterium</taxon>
    </lineage>
</organism>
<evidence type="ECO:0000313" key="4">
    <source>
        <dbReference type="EMBL" id="MBE5040285.1"/>
    </source>
</evidence>
<dbReference type="HAMAP" id="MF_00245">
    <property type="entry name" value="UPF0122"/>
    <property type="match status" value="1"/>
</dbReference>
<dbReference type="PANTHER" id="PTHR40083">
    <property type="entry name" value="UPF0122 PROTEIN CBO2450/CLC_2298"/>
    <property type="match status" value="1"/>
</dbReference>